<evidence type="ECO:0000313" key="1">
    <source>
        <dbReference type="EMBL" id="MPM77390.1"/>
    </source>
</evidence>
<reference evidence="1" key="1">
    <citation type="submission" date="2019-08" db="EMBL/GenBank/DDBJ databases">
        <authorList>
            <person name="Kucharzyk K."/>
            <person name="Murdoch R.W."/>
            <person name="Higgins S."/>
            <person name="Loffler F."/>
        </authorList>
    </citation>
    <scope>NUCLEOTIDE SEQUENCE</scope>
</reference>
<gene>
    <name evidence="1" type="ORF">SDC9_124393</name>
</gene>
<name>A0A645CKA0_9ZZZZ</name>
<organism evidence="1">
    <name type="scientific">bioreactor metagenome</name>
    <dbReference type="NCBI Taxonomy" id="1076179"/>
    <lineage>
        <taxon>unclassified sequences</taxon>
        <taxon>metagenomes</taxon>
        <taxon>ecological metagenomes</taxon>
    </lineage>
</organism>
<sequence length="153" mass="17179">MLLLSKNSSRYLLPDMSKIASISALFLPFLIKSLEDLSPNIRDKASIKTDLPEPVSPVKTLNPFSKLIVSFSNTAKLLMFKLISILSPLSYILFKFLKHIFNTFQGSDCHKYCVISCQCAYDFINAHVINGRCAYLCSSGYCLNNNYVHGIVN</sequence>
<proteinExistence type="predicted"/>
<dbReference type="EMBL" id="VSSQ01027912">
    <property type="protein sequence ID" value="MPM77390.1"/>
    <property type="molecule type" value="Genomic_DNA"/>
</dbReference>
<protein>
    <submittedName>
        <fullName evidence="1">Uncharacterized protein</fullName>
    </submittedName>
</protein>
<comment type="caution">
    <text evidence="1">The sequence shown here is derived from an EMBL/GenBank/DDBJ whole genome shotgun (WGS) entry which is preliminary data.</text>
</comment>
<accession>A0A645CKA0</accession>
<dbReference type="AlphaFoldDB" id="A0A645CKA0"/>